<evidence type="ECO:0000313" key="2">
    <source>
        <dbReference type="EMBL" id="MFD0315682.1"/>
    </source>
</evidence>
<feature type="transmembrane region" description="Helical" evidence="1">
    <location>
        <begin position="135"/>
        <end position="154"/>
    </location>
</feature>
<sequence>MGRGRGRGIRQRVRRARAAWNTVDVNASAAGSAAQGPAVLLLWSLARMAGDPYGVGYGGALLLLPCVCVLGYVMLPVLGLIHVAVHIGPGWLLGRAVAARARSGRQHAWAWHLLGTTVVGAGWAVVLAVLCGWPFATTAAVCAALAAVPVLWAAQARRRARVFTAPRGPVALWGTSLLASFGLALLAFGVAGVASVTGLGPFKEYEPPELSAAQVAGVWRGEDGAVLRLRPDGRADATRLTAEPSYSDSDDREYVVCDGTGHWSFVTEGRDRVLVRVGGGCGEETEWTVIGTERRPELFLFVGDPDAGDLRVLRRD</sequence>
<feature type="transmembrane region" description="Helical" evidence="1">
    <location>
        <begin position="170"/>
        <end position="194"/>
    </location>
</feature>
<keyword evidence="1" id="KW-1133">Transmembrane helix</keyword>
<feature type="transmembrane region" description="Helical" evidence="1">
    <location>
        <begin position="110"/>
        <end position="129"/>
    </location>
</feature>
<dbReference type="Proteomes" id="UP001597023">
    <property type="component" value="Unassembled WGS sequence"/>
</dbReference>
<proteinExistence type="predicted"/>
<protein>
    <recommendedName>
        <fullName evidence="4">Integral membrane protein</fullName>
    </recommendedName>
</protein>
<keyword evidence="3" id="KW-1185">Reference proteome</keyword>
<evidence type="ECO:0000313" key="3">
    <source>
        <dbReference type="Proteomes" id="UP001597023"/>
    </source>
</evidence>
<keyword evidence="1" id="KW-0472">Membrane</keyword>
<evidence type="ECO:0000256" key="1">
    <source>
        <dbReference type="SAM" id="Phobius"/>
    </source>
</evidence>
<dbReference type="RefSeq" id="WP_381609187.1">
    <property type="nucleotide sequence ID" value="NZ_JBHTEB010000001.1"/>
</dbReference>
<evidence type="ECO:0008006" key="4">
    <source>
        <dbReference type="Google" id="ProtNLM"/>
    </source>
</evidence>
<feature type="transmembrane region" description="Helical" evidence="1">
    <location>
        <begin position="80"/>
        <end position="98"/>
    </location>
</feature>
<reference evidence="3" key="1">
    <citation type="journal article" date="2019" name="Int. J. Syst. Evol. Microbiol.">
        <title>The Global Catalogue of Microorganisms (GCM) 10K type strain sequencing project: providing services to taxonomists for standard genome sequencing and annotation.</title>
        <authorList>
            <consortium name="The Broad Institute Genomics Platform"/>
            <consortium name="The Broad Institute Genome Sequencing Center for Infectious Disease"/>
            <person name="Wu L."/>
            <person name="Ma J."/>
        </authorList>
    </citation>
    <scope>NUCLEOTIDE SEQUENCE [LARGE SCALE GENOMIC DNA]</scope>
    <source>
        <strain evidence="3">CGMCC 4.7400</strain>
    </source>
</reference>
<accession>A0ABW2WAZ2</accession>
<organism evidence="2 3">
    <name type="scientific">Streptomyces flavalbus</name>
    <dbReference type="NCBI Taxonomy" id="2665155"/>
    <lineage>
        <taxon>Bacteria</taxon>
        <taxon>Bacillati</taxon>
        <taxon>Actinomycetota</taxon>
        <taxon>Actinomycetes</taxon>
        <taxon>Kitasatosporales</taxon>
        <taxon>Streptomycetaceae</taxon>
        <taxon>Streptomyces</taxon>
    </lineage>
</organism>
<comment type="caution">
    <text evidence="2">The sequence shown here is derived from an EMBL/GenBank/DDBJ whole genome shotgun (WGS) entry which is preliminary data.</text>
</comment>
<feature type="transmembrane region" description="Helical" evidence="1">
    <location>
        <begin position="54"/>
        <end position="74"/>
    </location>
</feature>
<keyword evidence="1" id="KW-0812">Transmembrane</keyword>
<gene>
    <name evidence="2" type="ORF">ACFQZ6_15900</name>
</gene>
<name>A0ABW2WAZ2_9ACTN</name>
<dbReference type="EMBL" id="JBHTEB010000001">
    <property type="protein sequence ID" value="MFD0315682.1"/>
    <property type="molecule type" value="Genomic_DNA"/>
</dbReference>